<proteinExistence type="predicted"/>
<reference evidence="1 2" key="1">
    <citation type="submission" date="2016-03" db="EMBL/GenBank/DDBJ databases">
        <authorList>
            <person name="Ploux O."/>
        </authorList>
    </citation>
    <scope>NUCLEOTIDE SEQUENCE [LARGE SCALE GENOMIC DNA]</scope>
    <source>
        <strain evidence="1 2">R-45371</strain>
    </source>
</reference>
<protein>
    <submittedName>
        <fullName evidence="1">Uncharacterized protein</fullName>
    </submittedName>
</protein>
<dbReference type="EMBL" id="LUUH01000066">
    <property type="protein sequence ID" value="OAI01725.1"/>
    <property type="molecule type" value="Genomic_DNA"/>
</dbReference>
<gene>
    <name evidence="1" type="ORF">A1353_00450</name>
</gene>
<organism evidence="1 2">
    <name type="scientific">Methylomonas methanica</name>
    <dbReference type="NCBI Taxonomy" id="421"/>
    <lineage>
        <taxon>Bacteria</taxon>
        <taxon>Pseudomonadati</taxon>
        <taxon>Pseudomonadota</taxon>
        <taxon>Gammaproteobacteria</taxon>
        <taxon>Methylococcales</taxon>
        <taxon>Methylococcaceae</taxon>
        <taxon>Methylomonas</taxon>
    </lineage>
</organism>
<sequence>MSLNNTIFVKFKLNEIECEGEFIHWLDTNYFHGDNPGISIDISNGYIRPFDRYLRQTLIDRNMSIRKIDFIDWMNLGEVISCDAFRSNEVNHLRIIEKDEIKTSLSEINLCKKDIIHRRLALNIKDEDDLNLTQRLTELFNSI</sequence>
<name>A0A177M8P6_METMH</name>
<comment type="caution">
    <text evidence="1">The sequence shown here is derived from an EMBL/GenBank/DDBJ whole genome shotgun (WGS) entry which is preliminary data.</text>
</comment>
<evidence type="ECO:0000313" key="2">
    <source>
        <dbReference type="Proteomes" id="UP000077763"/>
    </source>
</evidence>
<dbReference type="Proteomes" id="UP000077763">
    <property type="component" value="Unassembled WGS sequence"/>
</dbReference>
<dbReference type="AlphaFoldDB" id="A0A177M8P6"/>
<dbReference type="RefSeq" id="WP_064037478.1">
    <property type="nucleotide sequence ID" value="NZ_LUUH01000066.1"/>
</dbReference>
<accession>A0A177M8P6</accession>
<evidence type="ECO:0000313" key="1">
    <source>
        <dbReference type="EMBL" id="OAI01725.1"/>
    </source>
</evidence>